<organism evidence="3 4">
    <name type="scientific">Roseiterribacter gracilis</name>
    <dbReference type="NCBI Taxonomy" id="2812848"/>
    <lineage>
        <taxon>Bacteria</taxon>
        <taxon>Pseudomonadati</taxon>
        <taxon>Pseudomonadota</taxon>
        <taxon>Alphaproteobacteria</taxon>
        <taxon>Rhodospirillales</taxon>
        <taxon>Roseiterribacteraceae</taxon>
        <taxon>Roseiterribacter</taxon>
    </lineage>
</organism>
<evidence type="ECO:0008006" key="5">
    <source>
        <dbReference type="Google" id="ProtNLM"/>
    </source>
</evidence>
<keyword evidence="4" id="KW-1185">Reference proteome</keyword>
<dbReference type="AlphaFoldDB" id="A0A8S8X9L9"/>
<comment type="similarity">
    <text evidence="1 2">Belongs to the enoyl-CoA hydratase/isomerase family.</text>
</comment>
<protein>
    <recommendedName>
        <fullName evidence="5">2-(1,2-epoxy-1,2-dihydrophenyl)acetyl-CoA isomerase</fullName>
    </recommendedName>
</protein>
<evidence type="ECO:0000256" key="1">
    <source>
        <dbReference type="ARBA" id="ARBA00005254"/>
    </source>
</evidence>
<dbReference type="Gene3D" id="3.90.226.10">
    <property type="entry name" value="2-enoyl-CoA Hydratase, Chain A, domain 1"/>
    <property type="match status" value="1"/>
</dbReference>
<dbReference type="Proteomes" id="UP000681075">
    <property type="component" value="Unassembled WGS sequence"/>
</dbReference>
<comment type="caution">
    <text evidence="3">The sequence shown here is derived from an EMBL/GenBank/DDBJ whole genome shotgun (WGS) entry which is preliminary data.</text>
</comment>
<dbReference type="InterPro" id="IPR018376">
    <property type="entry name" value="Enoyl-CoA_hyd/isom_CS"/>
</dbReference>
<dbReference type="RefSeq" id="WP_420241251.1">
    <property type="nucleotide sequence ID" value="NZ_BOPV01000001.1"/>
</dbReference>
<dbReference type="EMBL" id="BOPV01000001">
    <property type="protein sequence ID" value="GIL38279.1"/>
    <property type="molecule type" value="Genomic_DNA"/>
</dbReference>
<dbReference type="PANTHER" id="PTHR11941:SF133">
    <property type="entry name" value="1,2-EPOXYPHENYLACETYL-COA ISOMERASE"/>
    <property type="match status" value="1"/>
</dbReference>
<evidence type="ECO:0000313" key="3">
    <source>
        <dbReference type="EMBL" id="GIL38279.1"/>
    </source>
</evidence>
<evidence type="ECO:0000313" key="4">
    <source>
        <dbReference type="Proteomes" id="UP000681075"/>
    </source>
</evidence>
<name>A0A8S8X9L9_9PROT</name>
<dbReference type="GO" id="GO:0006635">
    <property type="term" value="P:fatty acid beta-oxidation"/>
    <property type="evidence" value="ECO:0007669"/>
    <property type="project" value="TreeGrafter"/>
</dbReference>
<dbReference type="PANTHER" id="PTHR11941">
    <property type="entry name" value="ENOYL-COA HYDRATASE-RELATED"/>
    <property type="match status" value="1"/>
</dbReference>
<sequence>MSLVEETRRDDVMTIALNRPDRLNSFTVELHAEFAAALARVKDARAVIITGNGRAFCAGQDLSERRVPAGAPMPDLGESLSLRYNPMLRAIAGLTMPTIAAVNGAAVGAGVGIALACDIAIAAESASFRLPGSKLGLIPDAGSTWTVSRTIGLARSRAMAMLGEAFTAAEAERVGLIWRSVPDATLLDQAHALALQVGALQVGEN</sequence>
<dbReference type="CDD" id="cd06558">
    <property type="entry name" value="crotonase-like"/>
    <property type="match status" value="1"/>
</dbReference>
<dbReference type="GO" id="GO:0003824">
    <property type="term" value="F:catalytic activity"/>
    <property type="evidence" value="ECO:0007669"/>
    <property type="project" value="InterPro"/>
</dbReference>
<dbReference type="PROSITE" id="PS00166">
    <property type="entry name" value="ENOYL_COA_HYDRATASE"/>
    <property type="match status" value="1"/>
</dbReference>
<dbReference type="Pfam" id="PF00378">
    <property type="entry name" value="ECH_1"/>
    <property type="match status" value="1"/>
</dbReference>
<proteinExistence type="inferred from homology"/>
<dbReference type="InterPro" id="IPR029045">
    <property type="entry name" value="ClpP/crotonase-like_dom_sf"/>
</dbReference>
<reference evidence="3" key="1">
    <citation type="submission" date="2021-02" db="EMBL/GenBank/DDBJ databases">
        <title>Genome sequence of Rhodospirillales sp. strain TMPK1 isolated from soil.</title>
        <authorList>
            <person name="Nakai R."/>
            <person name="Kusada H."/>
            <person name="Tamaki H."/>
        </authorList>
    </citation>
    <scope>NUCLEOTIDE SEQUENCE</scope>
    <source>
        <strain evidence="3">TMPK1</strain>
    </source>
</reference>
<dbReference type="InterPro" id="IPR001753">
    <property type="entry name" value="Enoyl-CoA_hydra/iso"/>
</dbReference>
<gene>
    <name evidence="3" type="ORF">TMPK1_05160</name>
</gene>
<dbReference type="SUPFAM" id="SSF52096">
    <property type="entry name" value="ClpP/crotonase"/>
    <property type="match status" value="1"/>
</dbReference>
<evidence type="ECO:0000256" key="2">
    <source>
        <dbReference type="RuleBase" id="RU003707"/>
    </source>
</evidence>
<accession>A0A8S8X9L9</accession>